<proteinExistence type="predicted"/>
<accession>A0ACC2P535</accession>
<keyword evidence="2" id="KW-1185">Reference proteome</keyword>
<evidence type="ECO:0000313" key="2">
    <source>
        <dbReference type="Proteomes" id="UP001239111"/>
    </source>
</evidence>
<evidence type="ECO:0000313" key="1">
    <source>
        <dbReference type="EMBL" id="KAJ8678419.1"/>
    </source>
</evidence>
<dbReference type="Proteomes" id="UP001239111">
    <property type="component" value="Chromosome 2"/>
</dbReference>
<comment type="caution">
    <text evidence="1">The sequence shown here is derived from an EMBL/GenBank/DDBJ whole genome shotgun (WGS) entry which is preliminary data.</text>
</comment>
<dbReference type="EMBL" id="CM056742">
    <property type="protein sequence ID" value="KAJ8678419.1"/>
    <property type="molecule type" value="Genomic_DNA"/>
</dbReference>
<reference evidence="1" key="1">
    <citation type="submission" date="2023-04" db="EMBL/GenBank/DDBJ databases">
        <title>A chromosome-level genome assembly of the parasitoid wasp Eretmocerus hayati.</title>
        <authorList>
            <person name="Zhong Y."/>
            <person name="Liu S."/>
            <person name="Liu Y."/>
        </authorList>
    </citation>
    <scope>NUCLEOTIDE SEQUENCE</scope>
    <source>
        <strain evidence="1">ZJU_SS_LIU_2023</strain>
    </source>
</reference>
<sequence>MKQKIDESFVKASSENLPRVDLIISAAFLASSEFKSCEMENVNTGRSMRANYGDMAVGYVQLKRTGDTCTVEARICPEHKTNSKNYNVKVIIDEVDEKIEVSQCEDCAASQEGCKHAVAVVAWIYRKTEEPAPTSVVCYWNKPALSRVGSKINYLTIEDMLAGKRNNSYEQPRDSRSPENKDFLRSVYHDDRAKNCAQNHLFQCRFQTLIDKLTLHHQSINYSGNETDVEEFLELCKQIMTPENCKHAFKMTLNQSNSHSWFQLKYGRVTVSIIHDAAKCKTLDGTLVEKILSTMNYDSPAMKRGRELEGQVIASLGEFLTQKYKESPVRKCGLILSKEYPVLGASPDGMINVAVIEIKCPAEEKTVRNYYDGVKITNKYKAQIQLQMLFAQKSEGYFCIADPKFETNKKVTIIEGEFNKDFIMRVVTQAMEIWKSAVFPHSMKK</sequence>
<organism evidence="1 2">
    <name type="scientific">Eretmocerus hayati</name>
    <dbReference type="NCBI Taxonomy" id="131215"/>
    <lineage>
        <taxon>Eukaryota</taxon>
        <taxon>Metazoa</taxon>
        <taxon>Ecdysozoa</taxon>
        <taxon>Arthropoda</taxon>
        <taxon>Hexapoda</taxon>
        <taxon>Insecta</taxon>
        <taxon>Pterygota</taxon>
        <taxon>Neoptera</taxon>
        <taxon>Endopterygota</taxon>
        <taxon>Hymenoptera</taxon>
        <taxon>Apocrita</taxon>
        <taxon>Proctotrupomorpha</taxon>
        <taxon>Chalcidoidea</taxon>
        <taxon>Aphelinidae</taxon>
        <taxon>Aphelininae</taxon>
        <taxon>Eretmocerus</taxon>
    </lineage>
</organism>
<gene>
    <name evidence="1" type="ORF">QAD02_014206</name>
</gene>
<protein>
    <submittedName>
        <fullName evidence="1">Uncharacterized protein</fullName>
    </submittedName>
</protein>
<name>A0ACC2P535_9HYME</name>